<dbReference type="GO" id="GO:0005886">
    <property type="term" value="C:plasma membrane"/>
    <property type="evidence" value="ECO:0007669"/>
    <property type="project" value="UniProtKB-SubCell"/>
</dbReference>
<evidence type="ECO:0000256" key="18">
    <source>
        <dbReference type="PIRSR" id="PIRSR600829-4"/>
    </source>
</evidence>
<feature type="transmembrane region" description="Helical" evidence="19">
    <location>
        <begin position="96"/>
        <end position="117"/>
    </location>
</feature>
<evidence type="ECO:0000313" key="21">
    <source>
        <dbReference type="Proteomes" id="UP000656813"/>
    </source>
</evidence>
<keyword evidence="3" id="KW-1003">Cell membrane</keyword>
<keyword evidence="4" id="KW-0444">Lipid biosynthesis</keyword>
<evidence type="ECO:0000256" key="14">
    <source>
        <dbReference type="ARBA" id="ARBA00023264"/>
    </source>
</evidence>
<keyword evidence="18" id="KW-0479">Metal-binding</keyword>
<reference evidence="20" key="1">
    <citation type="journal article" date="2014" name="Int. J. Syst. Evol. Microbiol.">
        <title>Complete genome sequence of Corynebacterium casei LMG S-19264T (=DSM 44701T), isolated from a smear-ripened cheese.</title>
        <authorList>
            <consortium name="US DOE Joint Genome Institute (JGI-PGF)"/>
            <person name="Walter F."/>
            <person name="Albersmeier A."/>
            <person name="Kalinowski J."/>
            <person name="Ruckert C."/>
        </authorList>
    </citation>
    <scope>NUCLEOTIDE SEQUENCE</scope>
    <source>
        <strain evidence="20">CGMCC 1.12777</strain>
    </source>
</reference>
<evidence type="ECO:0000256" key="6">
    <source>
        <dbReference type="ARBA" id="ARBA00022692"/>
    </source>
</evidence>
<evidence type="ECO:0000256" key="4">
    <source>
        <dbReference type="ARBA" id="ARBA00022516"/>
    </source>
</evidence>
<evidence type="ECO:0000256" key="9">
    <source>
        <dbReference type="ARBA" id="ARBA00022840"/>
    </source>
</evidence>
<evidence type="ECO:0000256" key="8">
    <source>
        <dbReference type="ARBA" id="ARBA00022777"/>
    </source>
</evidence>
<feature type="transmembrane region" description="Helical" evidence="19">
    <location>
        <begin position="57"/>
        <end position="75"/>
    </location>
</feature>
<keyword evidence="10 19" id="KW-1133">Transmembrane helix</keyword>
<keyword evidence="7 17" id="KW-0547">Nucleotide-binding</keyword>
<evidence type="ECO:0000256" key="15">
    <source>
        <dbReference type="PIRSR" id="PIRSR600829-1"/>
    </source>
</evidence>
<keyword evidence="9 17" id="KW-0067">ATP-binding</keyword>
<dbReference type="PANTHER" id="PTHR34299:SF1">
    <property type="entry name" value="DIACYLGLYCEROL KINASE"/>
    <property type="match status" value="1"/>
</dbReference>
<feature type="binding site" evidence="17">
    <location>
        <begin position="85"/>
        <end position="87"/>
    </location>
    <ligand>
        <name>ATP</name>
        <dbReference type="ChEBI" id="CHEBI:30616"/>
    </ligand>
</feature>
<evidence type="ECO:0000313" key="20">
    <source>
        <dbReference type="EMBL" id="GGH84986.1"/>
    </source>
</evidence>
<evidence type="ECO:0000256" key="13">
    <source>
        <dbReference type="ARBA" id="ARBA00023209"/>
    </source>
</evidence>
<evidence type="ECO:0000256" key="2">
    <source>
        <dbReference type="ARBA" id="ARBA00005967"/>
    </source>
</evidence>
<keyword evidence="14" id="KW-1208">Phospholipid metabolism</keyword>
<feature type="active site" description="Proton acceptor" evidence="15">
    <location>
        <position position="69"/>
    </location>
</feature>
<dbReference type="InterPro" id="IPR033717">
    <property type="entry name" value="UDPK"/>
</dbReference>
<keyword evidence="13" id="KW-0594">Phospholipid biosynthesis</keyword>
<dbReference type="PROSITE" id="PS01069">
    <property type="entry name" value="DAGK_PROKAR"/>
    <property type="match status" value="1"/>
</dbReference>
<evidence type="ECO:0000256" key="17">
    <source>
        <dbReference type="PIRSR" id="PIRSR600829-3"/>
    </source>
</evidence>
<evidence type="ECO:0000256" key="19">
    <source>
        <dbReference type="SAM" id="Phobius"/>
    </source>
</evidence>
<dbReference type="PANTHER" id="PTHR34299">
    <property type="entry name" value="DIACYLGLYCEROL KINASE"/>
    <property type="match status" value="1"/>
</dbReference>
<feature type="binding site" evidence="17">
    <location>
        <position position="8"/>
    </location>
    <ligand>
        <name>ATP</name>
        <dbReference type="ChEBI" id="CHEBI:30616"/>
    </ligand>
</feature>
<feature type="binding site" evidence="17">
    <location>
        <position position="16"/>
    </location>
    <ligand>
        <name>ATP</name>
        <dbReference type="ChEBI" id="CHEBI:30616"/>
    </ligand>
</feature>
<dbReference type="InterPro" id="IPR036945">
    <property type="entry name" value="DAGK_sf"/>
</dbReference>
<sequence length="120" mass="13122">MSQPEFNRSVLARFGYALSGLKHAFKKENHLRFHCFAAVVVFLAALILHVSLADWCLLLLLIALVIITELVNTAIERVVDLVTLEKHPLAKEAKDIAAGAVLVSAAISVVVGSLIFIKYL</sequence>
<dbReference type="AlphaFoldDB" id="A0A8J2ZXX8"/>
<feature type="binding site" evidence="17">
    <location>
        <begin position="94"/>
        <end position="95"/>
    </location>
    <ligand>
        <name>ATP</name>
        <dbReference type="ChEBI" id="CHEBI:30616"/>
    </ligand>
</feature>
<reference evidence="20" key="2">
    <citation type="submission" date="2020-09" db="EMBL/GenBank/DDBJ databases">
        <authorList>
            <person name="Sun Q."/>
            <person name="Zhou Y."/>
        </authorList>
    </citation>
    <scope>NUCLEOTIDE SEQUENCE</scope>
    <source>
        <strain evidence="20">CGMCC 1.12777</strain>
    </source>
</reference>
<keyword evidence="11" id="KW-0443">Lipid metabolism</keyword>
<feature type="binding site" evidence="17">
    <location>
        <position position="76"/>
    </location>
    <ligand>
        <name>ATP</name>
        <dbReference type="ChEBI" id="CHEBI:30616"/>
    </ligand>
</feature>
<dbReference type="EMBL" id="BMFV01000024">
    <property type="protein sequence ID" value="GGH84986.1"/>
    <property type="molecule type" value="Genomic_DNA"/>
</dbReference>
<evidence type="ECO:0000256" key="1">
    <source>
        <dbReference type="ARBA" id="ARBA00004651"/>
    </source>
</evidence>
<proteinExistence type="inferred from homology"/>
<comment type="subcellular location">
    <subcellularLocation>
        <location evidence="1">Cell membrane</location>
        <topology evidence="1">Multi-pass membrane protein</topology>
    </subcellularLocation>
</comment>
<accession>A0A8J2ZXX8</accession>
<evidence type="ECO:0000256" key="11">
    <source>
        <dbReference type="ARBA" id="ARBA00023098"/>
    </source>
</evidence>
<dbReference type="Gene3D" id="1.10.287.3610">
    <property type="match status" value="1"/>
</dbReference>
<comment type="cofactor">
    <cofactor evidence="18">
        <name>Mg(2+)</name>
        <dbReference type="ChEBI" id="CHEBI:18420"/>
    </cofactor>
    <text evidence="18">Mn(2+), Zn(2+), Cd(2+) and Co(2+) support activity to lesser extents.</text>
</comment>
<keyword evidence="18" id="KW-0460">Magnesium</keyword>
<organism evidence="20 21">
    <name type="scientific">Pullulanibacillus pueri</name>
    <dbReference type="NCBI Taxonomy" id="1437324"/>
    <lineage>
        <taxon>Bacteria</taxon>
        <taxon>Bacillati</taxon>
        <taxon>Bacillota</taxon>
        <taxon>Bacilli</taxon>
        <taxon>Bacillales</taxon>
        <taxon>Sporolactobacillaceae</taxon>
        <taxon>Pullulanibacillus</taxon>
    </lineage>
</organism>
<comment type="similarity">
    <text evidence="2">Belongs to the bacterial diacylglycerol kinase family.</text>
</comment>
<keyword evidence="21" id="KW-1185">Reference proteome</keyword>
<keyword evidence="8 20" id="KW-0418">Kinase</keyword>
<evidence type="ECO:0000256" key="5">
    <source>
        <dbReference type="ARBA" id="ARBA00022679"/>
    </source>
</evidence>
<dbReference type="GO" id="GO:0046872">
    <property type="term" value="F:metal ion binding"/>
    <property type="evidence" value="ECO:0007669"/>
    <property type="project" value="UniProtKB-KW"/>
</dbReference>
<evidence type="ECO:0000256" key="12">
    <source>
        <dbReference type="ARBA" id="ARBA00023136"/>
    </source>
</evidence>
<dbReference type="RefSeq" id="WP_188498134.1">
    <property type="nucleotide sequence ID" value="NZ_BMFV01000024.1"/>
</dbReference>
<dbReference type="GO" id="GO:0005524">
    <property type="term" value="F:ATP binding"/>
    <property type="evidence" value="ECO:0007669"/>
    <property type="project" value="UniProtKB-KW"/>
</dbReference>
<dbReference type="InterPro" id="IPR000829">
    <property type="entry name" value="DAGK"/>
</dbReference>
<comment type="caution">
    <text evidence="20">The sequence shown here is derived from an EMBL/GenBank/DDBJ whole genome shotgun (WGS) entry which is preliminary data.</text>
</comment>
<feature type="binding site" evidence="17">
    <location>
        <position position="28"/>
    </location>
    <ligand>
        <name>ATP</name>
        <dbReference type="ChEBI" id="CHEBI:30616"/>
    </ligand>
</feature>
<evidence type="ECO:0000256" key="10">
    <source>
        <dbReference type="ARBA" id="ARBA00022989"/>
    </source>
</evidence>
<evidence type="ECO:0000256" key="16">
    <source>
        <dbReference type="PIRSR" id="PIRSR600829-2"/>
    </source>
</evidence>
<feature type="binding site" evidence="18">
    <location>
        <position position="76"/>
    </location>
    <ligand>
        <name>a divalent metal cation</name>
        <dbReference type="ChEBI" id="CHEBI:60240"/>
    </ligand>
</feature>
<gene>
    <name evidence="20" type="primary">dgkA</name>
    <name evidence="20" type="ORF">GCM10007096_29330</name>
</gene>
<feature type="binding site" evidence="18">
    <location>
        <position position="28"/>
    </location>
    <ligand>
        <name>a divalent metal cation</name>
        <dbReference type="ChEBI" id="CHEBI:60240"/>
    </ligand>
</feature>
<dbReference type="GO" id="GO:0016301">
    <property type="term" value="F:kinase activity"/>
    <property type="evidence" value="ECO:0007669"/>
    <property type="project" value="UniProtKB-KW"/>
</dbReference>
<dbReference type="Pfam" id="PF01219">
    <property type="entry name" value="DAGK_prokar"/>
    <property type="match status" value="1"/>
</dbReference>
<dbReference type="CDD" id="cd14265">
    <property type="entry name" value="UDPK_IM_like"/>
    <property type="match status" value="1"/>
</dbReference>
<keyword evidence="12 19" id="KW-0472">Membrane</keyword>
<feature type="binding site" evidence="16">
    <location>
        <position position="8"/>
    </location>
    <ligand>
        <name>substrate</name>
    </ligand>
</feature>
<evidence type="ECO:0000256" key="3">
    <source>
        <dbReference type="ARBA" id="ARBA00022475"/>
    </source>
</evidence>
<dbReference type="Proteomes" id="UP000656813">
    <property type="component" value="Unassembled WGS sequence"/>
</dbReference>
<feature type="binding site" evidence="16">
    <location>
        <position position="69"/>
    </location>
    <ligand>
        <name>substrate</name>
    </ligand>
</feature>
<evidence type="ECO:0000256" key="7">
    <source>
        <dbReference type="ARBA" id="ARBA00022741"/>
    </source>
</evidence>
<keyword evidence="6 19" id="KW-0812">Transmembrane</keyword>
<keyword evidence="5" id="KW-0808">Transferase</keyword>
<protein>
    <submittedName>
        <fullName evidence="20">Diacylglycerol kinase</fullName>
    </submittedName>
</protein>
<dbReference type="GO" id="GO:0008654">
    <property type="term" value="P:phospholipid biosynthetic process"/>
    <property type="evidence" value="ECO:0007669"/>
    <property type="project" value="UniProtKB-KW"/>
</dbReference>
<name>A0A8J2ZXX8_9BACL</name>
<feature type="transmembrane region" description="Helical" evidence="19">
    <location>
        <begin position="31"/>
        <end position="51"/>
    </location>
</feature>